<dbReference type="EMBL" id="CP000390">
    <property type="protein sequence ID" value="ABG63350.1"/>
    <property type="molecule type" value="Genomic_DNA"/>
</dbReference>
<dbReference type="PANTHER" id="PTHR43818">
    <property type="entry name" value="BCDNA.GH03377"/>
    <property type="match status" value="1"/>
</dbReference>
<dbReference type="STRING" id="266779.Meso_1957"/>
<proteinExistence type="predicted"/>
<dbReference type="KEGG" id="mes:Meso_1957"/>
<dbReference type="Gene3D" id="3.40.50.720">
    <property type="entry name" value="NAD(P)-binding Rossmann-like Domain"/>
    <property type="match status" value="1"/>
</dbReference>
<protein>
    <submittedName>
        <fullName evidence="4">Oxidoreductase-like protein</fullName>
    </submittedName>
</protein>
<dbReference type="InterPro" id="IPR000683">
    <property type="entry name" value="Gfo/Idh/MocA-like_OxRdtase_N"/>
</dbReference>
<dbReference type="AlphaFoldDB" id="Q11GX5"/>
<gene>
    <name evidence="4" type="ordered locus">Meso_1957</name>
</gene>
<organism evidence="4">
    <name type="scientific">Chelativorans sp. (strain BNC1)</name>
    <dbReference type="NCBI Taxonomy" id="266779"/>
    <lineage>
        <taxon>Bacteria</taxon>
        <taxon>Pseudomonadati</taxon>
        <taxon>Pseudomonadota</taxon>
        <taxon>Alphaproteobacteria</taxon>
        <taxon>Hyphomicrobiales</taxon>
        <taxon>Phyllobacteriaceae</taxon>
        <taxon>Chelativorans</taxon>
    </lineage>
</organism>
<sequence length="341" mass="36224">MMRVGIVGTAFGESRCRMLAAVPQAQLIAVCGRDEARTRAVAERHNCVPVLDYRALIARPDIDVVGVYTSTDMHGEIAIAALRAGKHVIVSKPTAVDVPEGEAMLAAAREAGVQLVVEFDTRYVPGAYRIYKAIAEGRLGPLIQGDYVNKCQRSQAYYDEGSGWRGIAAMGGGCLQNQGVHPIDHLLWYQGQVEGVFAFSATVGHDIPAEDAASAVIRFTNGSFATLTVTTTYRSNLPDGRYGGGTLKRAQVHGSLGSATIEGDTVADWVVPEAVVAAPIPDHPPLNVFQDLAWTLADSARPAHTLVAGERALDGVYITAALRQSAATGAYVAIDQLRGVQ</sequence>
<dbReference type="GO" id="GO:0000166">
    <property type="term" value="F:nucleotide binding"/>
    <property type="evidence" value="ECO:0007669"/>
    <property type="project" value="InterPro"/>
</dbReference>
<dbReference type="Pfam" id="PF22725">
    <property type="entry name" value="GFO_IDH_MocA_C3"/>
    <property type="match status" value="1"/>
</dbReference>
<dbReference type="InterPro" id="IPR055170">
    <property type="entry name" value="GFO_IDH_MocA-like_dom"/>
</dbReference>
<dbReference type="SUPFAM" id="SSF51735">
    <property type="entry name" value="NAD(P)-binding Rossmann-fold domains"/>
    <property type="match status" value="1"/>
</dbReference>
<dbReference type="PANTHER" id="PTHR43818:SF11">
    <property type="entry name" value="BCDNA.GH03377"/>
    <property type="match status" value="1"/>
</dbReference>
<keyword evidence="1" id="KW-0560">Oxidoreductase</keyword>
<dbReference type="InterPro" id="IPR050463">
    <property type="entry name" value="Gfo/Idh/MocA_oxidrdct_glycsds"/>
</dbReference>
<evidence type="ECO:0000259" key="2">
    <source>
        <dbReference type="Pfam" id="PF01408"/>
    </source>
</evidence>
<dbReference type="Gene3D" id="3.30.360.10">
    <property type="entry name" value="Dihydrodipicolinate Reductase, domain 2"/>
    <property type="match status" value="1"/>
</dbReference>
<dbReference type="SUPFAM" id="SSF55347">
    <property type="entry name" value="Glyceraldehyde-3-phosphate dehydrogenase-like, C-terminal domain"/>
    <property type="match status" value="1"/>
</dbReference>
<feature type="domain" description="Gfo/Idh/MocA-like oxidoreductase N-terminal" evidence="2">
    <location>
        <begin position="2"/>
        <end position="119"/>
    </location>
</feature>
<evidence type="ECO:0000259" key="3">
    <source>
        <dbReference type="Pfam" id="PF22725"/>
    </source>
</evidence>
<dbReference type="GO" id="GO:0016491">
    <property type="term" value="F:oxidoreductase activity"/>
    <property type="evidence" value="ECO:0007669"/>
    <property type="project" value="UniProtKB-KW"/>
</dbReference>
<evidence type="ECO:0000256" key="1">
    <source>
        <dbReference type="ARBA" id="ARBA00023002"/>
    </source>
</evidence>
<accession>Q11GX5</accession>
<dbReference type="HOGENOM" id="CLU_023194_1_0_5"/>
<name>Q11GX5_CHESB</name>
<feature type="domain" description="GFO/IDH/MocA-like oxidoreductase" evidence="3">
    <location>
        <begin position="130"/>
        <end position="259"/>
    </location>
</feature>
<reference evidence="4" key="1">
    <citation type="submission" date="2006-06" db="EMBL/GenBank/DDBJ databases">
        <title>Complete sequence of chromosome of Chelativorans sp. BNC1.</title>
        <authorList>
            <consortium name="US DOE Joint Genome Institute"/>
            <person name="Copeland A."/>
            <person name="Lucas S."/>
            <person name="Lapidus A."/>
            <person name="Barry K."/>
            <person name="Detter J.C."/>
            <person name="Glavina del Rio T."/>
            <person name="Hammon N."/>
            <person name="Israni S."/>
            <person name="Dalin E."/>
            <person name="Tice H."/>
            <person name="Pitluck S."/>
            <person name="Chertkov O."/>
            <person name="Brettin T."/>
            <person name="Bruce D."/>
            <person name="Han C."/>
            <person name="Tapia R."/>
            <person name="Gilna P."/>
            <person name="Schmutz J."/>
            <person name="Larimer F."/>
            <person name="Land M."/>
            <person name="Hauser L."/>
            <person name="Kyrpides N."/>
            <person name="Mikhailova N."/>
            <person name="Richardson P."/>
        </authorList>
    </citation>
    <scope>NUCLEOTIDE SEQUENCE</scope>
    <source>
        <strain evidence="4">BNC1</strain>
    </source>
</reference>
<dbReference type="InterPro" id="IPR036291">
    <property type="entry name" value="NAD(P)-bd_dom_sf"/>
</dbReference>
<dbReference type="Pfam" id="PF01408">
    <property type="entry name" value="GFO_IDH_MocA"/>
    <property type="match status" value="1"/>
</dbReference>
<evidence type="ECO:0000313" key="4">
    <source>
        <dbReference type="EMBL" id="ABG63350.1"/>
    </source>
</evidence>
<dbReference type="eggNOG" id="COG0673">
    <property type="taxonomic scope" value="Bacteria"/>
</dbReference>